<dbReference type="EC" id="3.1.4.17" evidence="6"/>
<dbReference type="AlphaFoldDB" id="S9QXP6"/>
<keyword evidence="3" id="KW-0408">Iron</keyword>
<sequence>MRRILHLSDLHFGRTRPELLEPLLDLARRLAPDLVAVSGDLTQRARRGQFVEAARFLARIEAPWLAVPGNHDISLDNLLVRLLDPWGRYRSLIQDDLSPRWQDEELTVIGLNTVNRYAHQSGRIGRRQLRVIAQAAQERPQRTLVVVMHHPPEHPADSTKPPMRHAGRGVAALVRAGADIVLSGHLHNARVTPLSAAPGILLVQAGTGLSTRLRSEPNTVNLLEIEPGHVRVHRWAAFDRPAYEVIESARFLRDLDRPGSPWEMAAHEPCVRPGPAAGPDQST</sequence>
<organism evidence="6 7">
    <name type="scientific">Rubellimicrobium thermophilum DSM 16684</name>
    <dbReference type="NCBI Taxonomy" id="1123069"/>
    <lineage>
        <taxon>Bacteria</taxon>
        <taxon>Pseudomonadati</taxon>
        <taxon>Pseudomonadota</taxon>
        <taxon>Alphaproteobacteria</taxon>
        <taxon>Rhodobacterales</taxon>
        <taxon>Roseobacteraceae</taxon>
        <taxon>Rubellimicrobium</taxon>
    </lineage>
</organism>
<name>S9QXP6_9RHOB</name>
<evidence type="ECO:0000313" key="6">
    <source>
        <dbReference type="EMBL" id="EPX84423.1"/>
    </source>
</evidence>
<dbReference type="GO" id="GO:0004114">
    <property type="term" value="F:3',5'-cyclic-nucleotide phosphodiesterase activity"/>
    <property type="evidence" value="ECO:0007669"/>
    <property type="project" value="UniProtKB-EC"/>
</dbReference>
<reference evidence="6 7" key="1">
    <citation type="journal article" date="2013" name="Stand. Genomic Sci.">
        <title>Genome sequence of the reddish-pigmented Rubellimicrobium thermophilum type strain (DSM 16684(T)), a member of the Roseobacter clade.</title>
        <authorList>
            <person name="Fiebig A."/>
            <person name="Riedel T."/>
            <person name="Gronow S."/>
            <person name="Petersen J."/>
            <person name="Klenk H.P."/>
            <person name="Goker M."/>
        </authorList>
    </citation>
    <scope>NUCLEOTIDE SEQUENCE [LARGE SCALE GENOMIC DNA]</scope>
    <source>
        <strain evidence="6 7">DSM 16684</strain>
    </source>
</reference>
<dbReference type="RefSeq" id="WP_021098309.1">
    <property type="nucleotide sequence ID" value="NZ_KE557322.1"/>
</dbReference>
<evidence type="ECO:0000256" key="2">
    <source>
        <dbReference type="ARBA" id="ARBA00022801"/>
    </source>
</evidence>
<dbReference type="Pfam" id="PF00149">
    <property type="entry name" value="Metallophos"/>
    <property type="match status" value="1"/>
</dbReference>
<dbReference type="PANTHER" id="PTHR42988">
    <property type="entry name" value="PHOSPHOHYDROLASE"/>
    <property type="match status" value="1"/>
</dbReference>
<dbReference type="InterPro" id="IPR050884">
    <property type="entry name" value="CNP_phosphodiesterase-III"/>
</dbReference>
<dbReference type="EMBL" id="AOLV01000025">
    <property type="protein sequence ID" value="EPX84423.1"/>
    <property type="molecule type" value="Genomic_DNA"/>
</dbReference>
<dbReference type="GO" id="GO:0046872">
    <property type="term" value="F:metal ion binding"/>
    <property type="evidence" value="ECO:0007669"/>
    <property type="project" value="UniProtKB-KW"/>
</dbReference>
<evidence type="ECO:0000256" key="1">
    <source>
        <dbReference type="ARBA" id="ARBA00022723"/>
    </source>
</evidence>
<comment type="caution">
    <text evidence="6">The sequence shown here is derived from an EMBL/GenBank/DDBJ whole genome shotgun (WGS) entry which is preliminary data.</text>
</comment>
<keyword evidence="1" id="KW-0479">Metal-binding</keyword>
<accession>S9QXP6</accession>
<dbReference type="PANTHER" id="PTHR42988:SF2">
    <property type="entry name" value="CYCLIC NUCLEOTIDE PHOSPHODIESTERASE CBUA0032-RELATED"/>
    <property type="match status" value="1"/>
</dbReference>
<protein>
    <submittedName>
        <fullName evidence="6">Putative phosphohydrolase</fullName>
        <ecNumber evidence="6">3.1.4.17</ecNumber>
    </submittedName>
</protein>
<dbReference type="SUPFAM" id="SSF56300">
    <property type="entry name" value="Metallo-dependent phosphatases"/>
    <property type="match status" value="1"/>
</dbReference>
<proteinExistence type="inferred from homology"/>
<dbReference type="InterPro" id="IPR029052">
    <property type="entry name" value="Metallo-depent_PP-like"/>
</dbReference>
<dbReference type="STRING" id="1123069.ruthe_02227"/>
<dbReference type="InterPro" id="IPR004843">
    <property type="entry name" value="Calcineurin-like_PHP"/>
</dbReference>
<dbReference type="Gene3D" id="3.60.21.10">
    <property type="match status" value="1"/>
</dbReference>
<dbReference type="HOGENOM" id="CLU_063034_0_0_5"/>
<evidence type="ECO:0000259" key="5">
    <source>
        <dbReference type="Pfam" id="PF00149"/>
    </source>
</evidence>
<keyword evidence="7" id="KW-1185">Reference proteome</keyword>
<dbReference type="Proteomes" id="UP000015346">
    <property type="component" value="Unassembled WGS sequence"/>
</dbReference>
<gene>
    <name evidence="6" type="ORF">ruthe_02227</name>
</gene>
<evidence type="ECO:0000256" key="3">
    <source>
        <dbReference type="ARBA" id="ARBA00023004"/>
    </source>
</evidence>
<dbReference type="PATRIC" id="fig|1123069.3.peg.2201"/>
<evidence type="ECO:0000256" key="4">
    <source>
        <dbReference type="ARBA" id="ARBA00025742"/>
    </source>
</evidence>
<keyword evidence="2 6" id="KW-0378">Hydrolase</keyword>
<evidence type="ECO:0000313" key="7">
    <source>
        <dbReference type="Proteomes" id="UP000015346"/>
    </source>
</evidence>
<feature type="domain" description="Calcineurin-like phosphoesterase" evidence="5">
    <location>
        <begin position="3"/>
        <end position="188"/>
    </location>
</feature>
<comment type="similarity">
    <text evidence="4">Belongs to the cyclic nucleotide phosphodiesterase class-III family.</text>
</comment>